<evidence type="ECO:0000313" key="2">
    <source>
        <dbReference type="EMBL" id="RWX50980.1"/>
    </source>
</evidence>
<organism evidence="2 3">
    <name type="scientific">Candidatus Electrothrix marina</name>
    <dbReference type="NCBI Taxonomy" id="1859130"/>
    <lineage>
        <taxon>Bacteria</taxon>
        <taxon>Pseudomonadati</taxon>
        <taxon>Thermodesulfobacteriota</taxon>
        <taxon>Desulfobulbia</taxon>
        <taxon>Desulfobulbales</taxon>
        <taxon>Desulfobulbaceae</taxon>
        <taxon>Candidatus Electrothrix</taxon>
    </lineage>
</organism>
<name>A0A444JCZ7_9BACT</name>
<keyword evidence="3" id="KW-1185">Reference proteome</keyword>
<accession>A0A444JCZ7</accession>
<proteinExistence type="predicted"/>
<protein>
    <submittedName>
        <fullName evidence="2">Putative nucleic acid-binding protein, contains PIN domain</fullName>
    </submittedName>
</protein>
<dbReference type="Pfam" id="PF01850">
    <property type="entry name" value="PIN"/>
    <property type="match status" value="1"/>
</dbReference>
<dbReference type="Gene3D" id="3.40.50.1010">
    <property type="entry name" value="5'-nuclease"/>
    <property type="match status" value="1"/>
</dbReference>
<comment type="caution">
    <text evidence="2">The sequence shown here is derived from an EMBL/GenBank/DDBJ whole genome shotgun (WGS) entry which is preliminary data.</text>
</comment>
<sequence>MNILDSSGWLEYFADGPNAEHFSIPLENLDELLVPTICLYEVFKVVLRESGEDNALQATALMKQAKVIDITQDIAIMAAKISHEQQLPMADSLILSTAYRHEAVVWTQDIDLKGKLSVKFFPK</sequence>
<gene>
    <name evidence="2" type="ORF">VU01_12361</name>
</gene>
<dbReference type="Proteomes" id="UP000288892">
    <property type="component" value="Unassembled WGS sequence"/>
</dbReference>
<evidence type="ECO:0000259" key="1">
    <source>
        <dbReference type="Pfam" id="PF01850"/>
    </source>
</evidence>
<feature type="domain" description="PIN" evidence="1">
    <location>
        <begin position="3"/>
        <end position="113"/>
    </location>
</feature>
<reference evidence="2 3" key="1">
    <citation type="submission" date="2017-01" db="EMBL/GenBank/DDBJ databases">
        <title>The cable genome- insights into the physiology and evolution of filamentous bacteria capable of sulfide oxidation via long distance electron transfer.</title>
        <authorList>
            <person name="Schreiber L."/>
            <person name="Bjerg J.T."/>
            <person name="Boggild A."/>
            <person name="Van De Vossenberg J."/>
            <person name="Meysman F."/>
            <person name="Nielsen L.P."/>
            <person name="Schramm A."/>
            <person name="Kjeldsen K.U."/>
        </authorList>
    </citation>
    <scope>NUCLEOTIDE SEQUENCE [LARGE SCALE GENOMIC DNA]</scope>
    <source>
        <strain evidence="2">A5</strain>
    </source>
</reference>
<dbReference type="SUPFAM" id="SSF88723">
    <property type="entry name" value="PIN domain-like"/>
    <property type="match status" value="1"/>
</dbReference>
<dbReference type="AlphaFoldDB" id="A0A444JCZ7"/>
<evidence type="ECO:0000313" key="3">
    <source>
        <dbReference type="Proteomes" id="UP000288892"/>
    </source>
</evidence>
<dbReference type="InterPro" id="IPR002716">
    <property type="entry name" value="PIN_dom"/>
</dbReference>
<dbReference type="EMBL" id="MTKS01000236">
    <property type="protein sequence ID" value="RWX50980.1"/>
    <property type="molecule type" value="Genomic_DNA"/>
</dbReference>
<dbReference type="CDD" id="cd18686">
    <property type="entry name" value="PIN_VapC-like"/>
    <property type="match status" value="1"/>
</dbReference>
<dbReference type="InterPro" id="IPR029060">
    <property type="entry name" value="PIN-like_dom_sf"/>
</dbReference>